<reference evidence="2" key="1">
    <citation type="submission" date="2022-11" db="EMBL/GenBank/DDBJ databases">
        <authorList>
            <person name="Petersen C."/>
        </authorList>
    </citation>
    <scope>NUCLEOTIDE SEQUENCE</scope>
    <source>
        <strain evidence="2">IBT 34128</strain>
    </source>
</reference>
<reference evidence="2" key="2">
    <citation type="journal article" date="2023" name="IMA Fungus">
        <title>Comparative genomic study of the Penicillium genus elucidates a diverse pangenome and 15 lateral gene transfer events.</title>
        <authorList>
            <person name="Petersen C."/>
            <person name="Sorensen T."/>
            <person name="Nielsen M.R."/>
            <person name="Sondergaard T.E."/>
            <person name="Sorensen J.L."/>
            <person name="Fitzpatrick D.A."/>
            <person name="Frisvad J.C."/>
            <person name="Nielsen K.L."/>
        </authorList>
    </citation>
    <scope>NUCLEOTIDE SEQUENCE</scope>
    <source>
        <strain evidence="2">IBT 34128</strain>
    </source>
</reference>
<sequence length="135" mass="14706">MRGCNRGGNHAFYAINKAPDPSNASHASFAWLDARGKAGQENRGKSSAITRMQQAASGRSDEGEDPSPRVHPQFQSDDYMYKAEQNSGGEDLVMRYAGFVQHTEGWQTVRVDASQVDRSDGCSGCRLIPQALNNA</sequence>
<dbReference type="AlphaFoldDB" id="A0A9W9KI18"/>
<dbReference type="EMBL" id="JAPMSZ010000004">
    <property type="protein sequence ID" value="KAJ5105962.1"/>
    <property type="molecule type" value="Genomic_DNA"/>
</dbReference>
<feature type="region of interest" description="Disordered" evidence="1">
    <location>
        <begin position="35"/>
        <end position="77"/>
    </location>
</feature>
<dbReference type="GeneID" id="81393059"/>
<protein>
    <submittedName>
        <fullName evidence="2">Uncharacterized protein</fullName>
    </submittedName>
</protein>
<evidence type="ECO:0000256" key="1">
    <source>
        <dbReference type="SAM" id="MobiDB-lite"/>
    </source>
</evidence>
<organism evidence="2 3">
    <name type="scientific">Penicillium alfredii</name>
    <dbReference type="NCBI Taxonomy" id="1506179"/>
    <lineage>
        <taxon>Eukaryota</taxon>
        <taxon>Fungi</taxon>
        <taxon>Dikarya</taxon>
        <taxon>Ascomycota</taxon>
        <taxon>Pezizomycotina</taxon>
        <taxon>Eurotiomycetes</taxon>
        <taxon>Eurotiomycetidae</taxon>
        <taxon>Eurotiales</taxon>
        <taxon>Aspergillaceae</taxon>
        <taxon>Penicillium</taxon>
    </lineage>
</organism>
<dbReference type="RefSeq" id="XP_056514958.1">
    <property type="nucleotide sequence ID" value="XM_056653891.1"/>
</dbReference>
<name>A0A9W9KI18_9EURO</name>
<comment type="caution">
    <text evidence="2">The sequence shown here is derived from an EMBL/GenBank/DDBJ whole genome shotgun (WGS) entry which is preliminary data.</text>
</comment>
<proteinExistence type="predicted"/>
<feature type="compositionally biased region" description="Basic and acidic residues" evidence="1">
    <location>
        <begin position="35"/>
        <end position="44"/>
    </location>
</feature>
<accession>A0A9W9KI18</accession>
<evidence type="ECO:0000313" key="3">
    <source>
        <dbReference type="Proteomes" id="UP001141434"/>
    </source>
</evidence>
<feature type="compositionally biased region" description="Polar residues" evidence="1">
    <location>
        <begin position="45"/>
        <end position="57"/>
    </location>
</feature>
<keyword evidence="3" id="KW-1185">Reference proteome</keyword>
<evidence type="ECO:0000313" key="2">
    <source>
        <dbReference type="EMBL" id="KAJ5105962.1"/>
    </source>
</evidence>
<dbReference type="Proteomes" id="UP001141434">
    <property type="component" value="Unassembled WGS sequence"/>
</dbReference>
<gene>
    <name evidence="2" type="ORF">NUU61_003309</name>
</gene>